<keyword evidence="1" id="KW-0808">Transferase</keyword>
<dbReference type="EMBL" id="UOEQ01000445">
    <property type="protein sequence ID" value="VAW23080.1"/>
    <property type="molecule type" value="Genomic_DNA"/>
</dbReference>
<gene>
    <name evidence="1" type="ORF">MNBD_ALPHA11-606</name>
</gene>
<name>A0A3B0U272_9ZZZZ</name>
<accession>A0A3B0U272</accession>
<keyword evidence="1" id="KW-0418">Kinase</keyword>
<reference evidence="1" key="1">
    <citation type="submission" date="2018-06" db="EMBL/GenBank/DDBJ databases">
        <authorList>
            <person name="Zhirakovskaya E."/>
        </authorList>
    </citation>
    <scope>NUCLEOTIDE SEQUENCE</scope>
</reference>
<dbReference type="Gene3D" id="3.40.50.300">
    <property type="entry name" value="P-loop containing nucleotide triphosphate hydrolases"/>
    <property type="match status" value="1"/>
</dbReference>
<proteinExistence type="predicted"/>
<protein>
    <submittedName>
        <fullName evidence="1">Pantothenate kinase</fullName>
        <ecNumber evidence="1">2.7.1.33</ecNumber>
    </submittedName>
</protein>
<evidence type="ECO:0000313" key="1">
    <source>
        <dbReference type="EMBL" id="VAW23080.1"/>
    </source>
</evidence>
<sequence>MDMATDVWENINLPNLVHNILPTRGRADLILTKQKNHTIGQVDLRKL</sequence>
<organism evidence="1">
    <name type="scientific">hydrothermal vent metagenome</name>
    <dbReference type="NCBI Taxonomy" id="652676"/>
    <lineage>
        <taxon>unclassified sequences</taxon>
        <taxon>metagenomes</taxon>
        <taxon>ecological metagenomes</taxon>
    </lineage>
</organism>
<dbReference type="AlphaFoldDB" id="A0A3B0U272"/>
<dbReference type="GO" id="GO:0004594">
    <property type="term" value="F:pantothenate kinase activity"/>
    <property type="evidence" value="ECO:0007669"/>
    <property type="project" value="UniProtKB-EC"/>
</dbReference>
<dbReference type="SUPFAM" id="SSF52540">
    <property type="entry name" value="P-loop containing nucleoside triphosphate hydrolases"/>
    <property type="match status" value="1"/>
</dbReference>
<dbReference type="InterPro" id="IPR027417">
    <property type="entry name" value="P-loop_NTPase"/>
</dbReference>
<dbReference type="EC" id="2.7.1.33" evidence="1"/>